<evidence type="ECO:0000313" key="9">
    <source>
        <dbReference type="WBParaSite" id="ACRNAN_Path_1344.g5284.t1"/>
    </source>
</evidence>
<dbReference type="InterPro" id="IPR003107">
    <property type="entry name" value="HAT"/>
</dbReference>
<comment type="similarity">
    <text evidence="2">Belongs to the UTP6 family.</text>
</comment>
<keyword evidence="4" id="KW-0677">Repeat</keyword>
<dbReference type="PANTHER" id="PTHR23271">
    <property type="entry name" value="HEPATOCELLULAR CARCINOMA-ASSOCIATED ANTIGEN 66"/>
    <property type="match status" value="1"/>
</dbReference>
<evidence type="ECO:0000259" key="7">
    <source>
        <dbReference type="Pfam" id="PF24892"/>
    </source>
</evidence>
<keyword evidence="5" id="KW-0539">Nucleus</keyword>
<keyword evidence="3" id="KW-0698">rRNA processing</keyword>
<evidence type="ECO:0000256" key="4">
    <source>
        <dbReference type="ARBA" id="ARBA00022737"/>
    </source>
</evidence>
<dbReference type="PANTHER" id="PTHR23271:SF1">
    <property type="entry name" value="U3 SMALL NUCLEOLAR RNA-ASSOCIATED PROTEIN 6 HOMOLOG"/>
    <property type="match status" value="1"/>
</dbReference>
<sequence length="573" mass="67927">MKEFVKRCRQYEYRLCKREKKPTDFFKYCEYLTDFLRLIQIRREAMQDLSLRDEIDGPVKWKVAELYRLCTERFKKLDFFKKELEFLKWARLFGAASRCYTKILQTHGSDPFLHENAARWEFFENHSAENARSILQLALRKFRANIDLWVAFFDIELHYVRILAERRGFLAKKEVKEEFESDKEGNKKKPAKKINPVNLDDIPDAVFQFKLVEIVYIQALEDVPENDHPKLLYRFWKCAYDCLPISEKMEKLVYEKLWNAENSSEGAYLARILKERSEDSSMYTLYDRALEDKPSERMIRLYMEFCEDRVEIGDPYAKMKLLDLLKLLHEQNKAIENDYKRLLEVWDFSECLEKLEPYLQAALKISSKSSLLWDQFLGLKMKMLEQENPVEANVKILIKSFEDAVSKVSPEESLPIWMKFIDLIIVTSKSSKKIDKVFEHAILVTPPEVSSRIKTIRLKYLREVYPEDIGIFHDEYTNLAKILPNSENFHLDFVEMELNLPKPNFKMVHKAFNNAIAEFGVDSISCWLEYAKFLIRNQPELVGSLNSRALSNIPASLTDEFHERWMKLVQETS</sequence>
<dbReference type="SMART" id="SM00386">
    <property type="entry name" value="HAT"/>
    <property type="match status" value="4"/>
</dbReference>
<organism evidence="8 9">
    <name type="scientific">Acrobeloides nanus</name>
    <dbReference type="NCBI Taxonomy" id="290746"/>
    <lineage>
        <taxon>Eukaryota</taxon>
        <taxon>Metazoa</taxon>
        <taxon>Ecdysozoa</taxon>
        <taxon>Nematoda</taxon>
        <taxon>Chromadorea</taxon>
        <taxon>Rhabditida</taxon>
        <taxon>Tylenchina</taxon>
        <taxon>Cephalobomorpha</taxon>
        <taxon>Cephaloboidea</taxon>
        <taxon>Cephalobidae</taxon>
        <taxon>Acrobeloides</taxon>
    </lineage>
</organism>
<feature type="domain" description="U3 small nucleolar RNA-associated protein 6 homolog C-terminal" evidence="7">
    <location>
        <begin position="284"/>
        <end position="549"/>
    </location>
</feature>
<comment type="subcellular location">
    <subcellularLocation>
        <location evidence="1">Nucleus</location>
        <location evidence="1">Nucleolus</location>
    </subcellularLocation>
</comment>
<name>A0A914BZ75_9BILA</name>
<dbReference type="GO" id="GO:0030515">
    <property type="term" value="F:snoRNA binding"/>
    <property type="evidence" value="ECO:0007669"/>
    <property type="project" value="InterPro"/>
</dbReference>
<dbReference type="GO" id="GO:0032040">
    <property type="term" value="C:small-subunit processome"/>
    <property type="evidence" value="ECO:0007669"/>
    <property type="project" value="TreeGrafter"/>
</dbReference>
<dbReference type="WBParaSite" id="ACRNAN_Path_1344.g5284.t1">
    <property type="protein sequence ID" value="ACRNAN_Path_1344.g5284.t1"/>
    <property type="gene ID" value="ACRNAN_Path_1344.g5284"/>
</dbReference>
<dbReference type="InterPro" id="IPR056907">
    <property type="entry name" value="UTP6_C"/>
</dbReference>
<evidence type="ECO:0000259" key="6">
    <source>
        <dbReference type="Pfam" id="PF08640"/>
    </source>
</evidence>
<dbReference type="AlphaFoldDB" id="A0A914BZ75"/>
<evidence type="ECO:0000256" key="2">
    <source>
        <dbReference type="ARBA" id="ARBA00010734"/>
    </source>
</evidence>
<dbReference type="SUPFAM" id="SSF48452">
    <property type="entry name" value="TPR-like"/>
    <property type="match status" value="2"/>
</dbReference>
<evidence type="ECO:0000313" key="8">
    <source>
        <dbReference type="Proteomes" id="UP000887540"/>
    </source>
</evidence>
<dbReference type="InterPro" id="IPR011990">
    <property type="entry name" value="TPR-like_helical_dom_sf"/>
</dbReference>
<dbReference type="Proteomes" id="UP000887540">
    <property type="component" value="Unplaced"/>
</dbReference>
<accession>A0A914BZ75</accession>
<feature type="domain" description="U3 small nucleolar RNA-associated protein 6 N-terminal" evidence="6">
    <location>
        <begin position="2"/>
        <end position="48"/>
    </location>
</feature>
<dbReference type="InterPro" id="IPR055347">
    <property type="entry name" value="UTP6_N"/>
</dbReference>
<proteinExistence type="inferred from homology"/>
<protein>
    <submittedName>
        <fullName evidence="9">U3 small nucleolar RNA-associated protein 6 homolog</fullName>
    </submittedName>
</protein>
<dbReference type="GO" id="GO:0034388">
    <property type="term" value="C:Pwp2p-containing subcomplex of 90S preribosome"/>
    <property type="evidence" value="ECO:0007669"/>
    <property type="project" value="TreeGrafter"/>
</dbReference>
<dbReference type="GO" id="GO:0000462">
    <property type="term" value="P:maturation of SSU-rRNA from tricistronic rRNA transcript (SSU-rRNA, 5.8S rRNA, LSU-rRNA)"/>
    <property type="evidence" value="ECO:0007669"/>
    <property type="project" value="InterPro"/>
</dbReference>
<dbReference type="InterPro" id="IPR013949">
    <property type="entry name" value="Utp6"/>
</dbReference>
<evidence type="ECO:0000256" key="3">
    <source>
        <dbReference type="ARBA" id="ARBA00022552"/>
    </source>
</evidence>
<reference evidence="9" key="1">
    <citation type="submission" date="2022-11" db="UniProtKB">
        <authorList>
            <consortium name="WormBaseParasite"/>
        </authorList>
    </citation>
    <scope>IDENTIFICATION</scope>
</reference>
<evidence type="ECO:0000256" key="5">
    <source>
        <dbReference type="ARBA" id="ARBA00023242"/>
    </source>
</evidence>
<evidence type="ECO:0000256" key="1">
    <source>
        <dbReference type="ARBA" id="ARBA00004604"/>
    </source>
</evidence>
<dbReference type="Pfam" id="PF08640">
    <property type="entry name" value="U3_assoc_6"/>
    <property type="match status" value="1"/>
</dbReference>
<dbReference type="Pfam" id="PF24892">
    <property type="entry name" value="UTP6_C"/>
    <property type="match status" value="1"/>
</dbReference>
<dbReference type="Gene3D" id="1.25.40.10">
    <property type="entry name" value="Tetratricopeptide repeat domain"/>
    <property type="match status" value="2"/>
</dbReference>
<dbReference type="PROSITE" id="PS50096">
    <property type="entry name" value="IQ"/>
    <property type="match status" value="1"/>
</dbReference>
<keyword evidence="8" id="KW-1185">Reference proteome</keyword>